<name>A0A6P1DAT8_9NOCA</name>
<dbReference type="AlphaFoldDB" id="A0A6P1DAT8"/>
<proteinExistence type="predicted"/>
<organism evidence="2 3">
    <name type="scientific">Nocardia cyriacigeorgica</name>
    <dbReference type="NCBI Taxonomy" id="135487"/>
    <lineage>
        <taxon>Bacteria</taxon>
        <taxon>Bacillati</taxon>
        <taxon>Actinomycetota</taxon>
        <taxon>Actinomycetes</taxon>
        <taxon>Mycobacteriales</taxon>
        <taxon>Nocardiaceae</taxon>
        <taxon>Nocardia</taxon>
    </lineage>
</organism>
<sequence length="292" mass="32380">MRNKPGRHITANGHELYVEESGHGQRHVVFEGGLWSSRTCWDRVLPLLVAEDTRLITYDRIGLGRSAPLDRTLTVEQHAADLVALIEHMVPDRLVLVAHSYGGVIARLAAPALRERLDGMLLLDPFPERAHAYDDIDAILRMADRPLAMAQWLTRVRPLRPVVAATMKSLPPDTFRTILDEDATPRGVKQARREWAALADSVPRLRQTPPEPPHCPVVLLSADQVTTTIAPHHADLQAAQRAYIDSLPNGHFETVDCTHHVEALAPEVVAERVRTLLRISSGPAQPPVGTIR</sequence>
<dbReference type="InterPro" id="IPR051340">
    <property type="entry name" value="Haloalkane_dehalogenase"/>
</dbReference>
<dbReference type="PANTHER" id="PTHR42977:SF1">
    <property type="entry name" value="BLR6576 PROTEIN"/>
    <property type="match status" value="1"/>
</dbReference>
<evidence type="ECO:0000259" key="1">
    <source>
        <dbReference type="Pfam" id="PF12697"/>
    </source>
</evidence>
<protein>
    <submittedName>
        <fullName evidence="2">Alpha/beta hydrolase</fullName>
    </submittedName>
</protein>
<dbReference type="Pfam" id="PF12697">
    <property type="entry name" value="Abhydrolase_6"/>
    <property type="match status" value="1"/>
</dbReference>
<dbReference type="SUPFAM" id="SSF53474">
    <property type="entry name" value="alpha/beta-Hydrolases"/>
    <property type="match status" value="1"/>
</dbReference>
<dbReference type="EMBL" id="JAAGUZ010000058">
    <property type="protein sequence ID" value="NEW46729.1"/>
    <property type="molecule type" value="Genomic_DNA"/>
</dbReference>
<dbReference type="Proteomes" id="UP000468928">
    <property type="component" value="Unassembled WGS sequence"/>
</dbReference>
<gene>
    <name evidence="2" type="ORF">GV789_20075</name>
</gene>
<dbReference type="RefSeq" id="WP_163829822.1">
    <property type="nucleotide sequence ID" value="NZ_JAAGUZ010000058.1"/>
</dbReference>
<feature type="domain" description="AB hydrolase-1" evidence="1">
    <location>
        <begin position="29"/>
        <end position="271"/>
    </location>
</feature>
<dbReference type="Gene3D" id="3.40.50.1820">
    <property type="entry name" value="alpha/beta hydrolase"/>
    <property type="match status" value="1"/>
</dbReference>
<evidence type="ECO:0000313" key="3">
    <source>
        <dbReference type="Proteomes" id="UP000468928"/>
    </source>
</evidence>
<accession>A0A6P1DAT8</accession>
<keyword evidence="2" id="KW-0378">Hydrolase</keyword>
<dbReference type="InterPro" id="IPR000073">
    <property type="entry name" value="AB_hydrolase_1"/>
</dbReference>
<dbReference type="InterPro" id="IPR029058">
    <property type="entry name" value="AB_hydrolase_fold"/>
</dbReference>
<dbReference type="GO" id="GO:0004301">
    <property type="term" value="F:epoxide hydrolase activity"/>
    <property type="evidence" value="ECO:0007669"/>
    <property type="project" value="TreeGrafter"/>
</dbReference>
<evidence type="ECO:0000313" key="2">
    <source>
        <dbReference type="EMBL" id="NEW46729.1"/>
    </source>
</evidence>
<comment type="caution">
    <text evidence="2">The sequence shown here is derived from an EMBL/GenBank/DDBJ whole genome shotgun (WGS) entry which is preliminary data.</text>
</comment>
<dbReference type="PANTHER" id="PTHR42977">
    <property type="entry name" value="HYDROLASE-RELATED"/>
    <property type="match status" value="1"/>
</dbReference>
<reference evidence="2 3" key="1">
    <citation type="submission" date="2020-01" db="EMBL/GenBank/DDBJ databases">
        <title>Genetics and antimicrobial susceptibilities of Nocardia species isolated from the soil; a comparison with species isolated from humans.</title>
        <authorList>
            <person name="Carrasco G."/>
            <person name="Monzon S."/>
            <person name="Sansegundo M."/>
            <person name="Garcia E."/>
            <person name="Garrido N."/>
            <person name="Medina M.J."/>
            <person name="Villalon P."/>
            <person name="Ramirez-Arocha A.C."/>
            <person name="Jimenez P."/>
            <person name="Cuesta I."/>
            <person name="Valdezate S."/>
        </authorList>
    </citation>
    <scope>NUCLEOTIDE SEQUENCE [LARGE SCALE GENOMIC DNA]</scope>
    <source>
        <strain evidence="2 3">CNM20110639</strain>
    </source>
</reference>